<organism evidence="2 3">
    <name type="scientific">Acinetobacter dispersus</name>
    <dbReference type="NCBI Taxonomy" id="70348"/>
    <lineage>
        <taxon>Bacteria</taxon>
        <taxon>Pseudomonadati</taxon>
        <taxon>Pseudomonadota</taxon>
        <taxon>Gammaproteobacteria</taxon>
        <taxon>Moraxellales</taxon>
        <taxon>Moraxellaceae</taxon>
        <taxon>Acinetobacter</taxon>
    </lineage>
</organism>
<evidence type="ECO:0008006" key="4">
    <source>
        <dbReference type="Google" id="ProtNLM"/>
    </source>
</evidence>
<proteinExistence type="predicted"/>
<keyword evidence="1" id="KW-0472">Membrane</keyword>
<reference evidence="2 3" key="1">
    <citation type="submission" date="2013-02" db="EMBL/GenBank/DDBJ databases">
        <title>The Genome Sequence of Acinetobacter sp. ANC 4105.</title>
        <authorList>
            <consortium name="The Broad Institute Genome Sequencing Platform"/>
            <consortium name="The Broad Institute Genome Sequencing Center for Infectious Disease"/>
            <person name="Cerqueira G."/>
            <person name="Feldgarden M."/>
            <person name="Courvalin P."/>
            <person name="Perichon B."/>
            <person name="Grillot-Courvalin C."/>
            <person name="Clermont D."/>
            <person name="Rocha E."/>
            <person name="Yoon E.-J."/>
            <person name="Nemec A."/>
            <person name="Walker B."/>
            <person name="Young S.K."/>
            <person name="Zeng Q."/>
            <person name="Gargeya S."/>
            <person name="Fitzgerald M."/>
            <person name="Haas B."/>
            <person name="Abouelleil A."/>
            <person name="Alvarado L."/>
            <person name="Arachchi H.M."/>
            <person name="Berlin A.M."/>
            <person name="Chapman S.B."/>
            <person name="Dewar J."/>
            <person name="Goldberg J."/>
            <person name="Griggs A."/>
            <person name="Gujja S."/>
            <person name="Hansen M."/>
            <person name="Howarth C."/>
            <person name="Imamovic A."/>
            <person name="Larimer J."/>
            <person name="McCowan C."/>
            <person name="Murphy C."/>
            <person name="Neiman D."/>
            <person name="Pearson M."/>
            <person name="Priest M."/>
            <person name="Roberts A."/>
            <person name="Saif S."/>
            <person name="Shea T."/>
            <person name="Sisk P."/>
            <person name="Sykes S."/>
            <person name="Wortman J."/>
            <person name="Nusbaum C."/>
            <person name="Birren B."/>
        </authorList>
    </citation>
    <scope>NUCLEOTIDE SEQUENCE [LARGE SCALE GENOMIC DNA]</scope>
    <source>
        <strain evidence="2 3">ANC 4105</strain>
    </source>
</reference>
<comment type="caution">
    <text evidence="2">The sequence shown here is derived from an EMBL/GenBank/DDBJ whole genome shotgun (WGS) entry which is preliminary data.</text>
</comment>
<keyword evidence="1" id="KW-1133">Transmembrane helix</keyword>
<evidence type="ECO:0000256" key="1">
    <source>
        <dbReference type="SAM" id="Phobius"/>
    </source>
</evidence>
<dbReference type="eggNOG" id="ENOG50308S7">
    <property type="taxonomic scope" value="Bacteria"/>
</dbReference>
<accession>N9MT02</accession>
<gene>
    <name evidence="2" type="ORF">F904_02987</name>
</gene>
<dbReference type="AlphaFoldDB" id="N9MT02"/>
<name>N9MT02_9GAMM</name>
<protein>
    <recommendedName>
        <fullName evidence="4">Transmembrane protein</fullName>
    </recommendedName>
</protein>
<feature type="transmembrane region" description="Helical" evidence="1">
    <location>
        <begin position="289"/>
        <end position="315"/>
    </location>
</feature>
<keyword evidence="1" id="KW-0812">Transmembrane</keyword>
<evidence type="ECO:0000313" key="3">
    <source>
        <dbReference type="Proteomes" id="UP000013261"/>
    </source>
</evidence>
<dbReference type="HOGENOM" id="CLU_684654_0_0_6"/>
<keyword evidence="3" id="KW-1185">Reference proteome</keyword>
<feature type="transmembrane region" description="Helical" evidence="1">
    <location>
        <begin position="367"/>
        <end position="390"/>
    </location>
</feature>
<dbReference type="OrthoDB" id="7553681at2"/>
<evidence type="ECO:0000313" key="2">
    <source>
        <dbReference type="EMBL" id="ENW93044.1"/>
    </source>
</evidence>
<dbReference type="RefSeq" id="WP_005190837.1">
    <property type="nucleotide sequence ID" value="NZ_KB850050.1"/>
</dbReference>
<dbReference type="Proteomes" id="UP000013261">
    <property type="component" value="Unassembled WGS sequence"/>
</dbReference>
<dbReference type="EMBL" id="APRL01000013">
    <property type="protein sequence ID" value="ENW93044.1"/>
    <property type="molecule type" value="Genomic_DNA"/>
</dbReference>
<sequence length="397" mass="46046">MTMINREELIELFKKAQFSENYSKGQITVDSPSLVQYLTLAFEQTETTGWQRVSMSQIVINQTYSFYYKGAQSSTFGHVFKTVDQLCANTYFRGKKNKKFFIIDLKYDHRDSQKPQVIKSYEQLLSFIEILKKTAVFVDSSNSKMLFLNGEKLEFEPIYSKFELDNLNIDLLNKIVSFIEENTHESQKLSILSKAIINLCKNEPFGNRFKFFLTHLKEVYETLDHDFAVFSSSFSYEKLRNEIENAKLEEQVKIHKVITDIQNQILGIPVATVIVATQFKTSKSVGNDYFYQFAVNSGITIGVCIFSLFMGYLIYNQTQSLNGIKKEIERKDKQFKLESPVVYEKIQKSIGETPFQELFNRLKCQNFILWIVALICVIALIVTIIIYANITVNPYLD</sequence>
<dbReference type="PATRIC" id="fig|1217703.3.peg.2898"/>